<dbReference type="AlphaFoldDB" id="A0AAD6ZCL6"/>
<keyword evidence="3" id="KW-1185">Reference proteome</keyword>
<proteinExistence type="predicted"/>
<protein>
    <submittedName>
        <fullName evidence="2">Uncharacterized protein</fullName>
    </submittedName>
</protein>
<gene>
    <name evidence="2" type="ORF">DFH08DRAFT_820058</name>
</gene>
<accession>A0AAD6ZCL6</accession>
<evidence type="ECO:0000256" key="1">
    <source>
        <dbReference type="SAM" id="MobiDB-lite"/>
    </source>
</evidence>
<name>A0AAD6ZCL6_9AGAR</name>
<comment type="caution">
    <text evidence="2">The sequence shown here is derived from an EMBL/GenBank/DDBJ whole genome shotgun (WGS) entry which is preliminary data.</text>
</comment>
<sequence length="190" mass="20168">MLRARPQALGPPGRAQGLAGRAGPDTGPQRAQGLGLTKLKPRPARQARASWFEPIQITISKHCNRLKGDIVEALQFLKCLIHRDLLFHVPEALVDNGEHQEVETEVHAEDDRQPAENGGSWDIFVDDDPDNYELPIAARAQAQGSGPEALLKGLGLGLGNLKPEPAQAGPKPGASGQAGPATSPWVIAPA</sequence>
<feature type="region of interest" description="Disordered" evidence="1">
    <location>
        <begin position="1"/>
        <end position="34"/>
    </location>
</feature>
<reference evidence="2" key="1">
    <citation type="submission" date="2023-03" db="EMBL/GenBank/DDBJ databases">
        <title>Massive genome expansion in bonnet fungi (Mycena s.s.) driven by repeated elements and novel gene families across ecological guilds.</title>
        <authorList>
            <consortium name="Lawrence Berkeley National Laboratory"/>
            <person name="Harder C.B."/>
            <person name="Miyauchi S."/>
            <person name="Viragh M."/>
            <person name="Kuo A."/>
            <person name="Thoen E."/>
            <person name="Andreopoulos B."/>
            <person name="Lu D."/>
            <person name="Skrede I."/>
            <person name="Drula E."/>
            <person name="Henrissat B."/>
            <person name="Morin E."/>
            <person name="Kohler A."/>
            <person name="Barry K."/>
            <person name="LaButti K."/>
            <person name="Morin E."/>
            <person name="Salamov A."/>
            <person name="Lipzen A."/>
            <person name="Mereny Z."/>
            <person name="Hegedus B."/>
            <person name="Baldrian P."/>
            <person name="Stursova M."/>
            <person name="Weitz H."/>
            <person name="Taylor A."/>
            <person name="Grigoriev I.V."/>
            <person name="Nagy L.G."/>
            <person name="Martin F."/>
            <person name="Kauserud H."/>
        </authorList>
    </citation>
    <scope>NUCLEOTIDE SEQUENCE</scope>
    <source>
        <strain evidence="2">CBHHK002</strain>
    </source>
</reference>
<feature type="region of interest" description="Disordered" evidence="1">
    <location>
        <begin position="161"/>
        <end position="190"/>
    </location>
</feature>
<dbReference type="Proteomes" id="UP001218218">
    <property type="component" value="Unassembled WGS sequence"/>
</dbReference>
<evidence type="ECO:0000313" key="3">
    <source>
        <dbReference type="Proteomes" id="UP001218218"/>
    </source>
</evidence>
<dbReference type="EMBL" id="JARIHO010000059">
    <property type="protein sequence ID" value="KAJ7318036.1"/>
    <property type="molecule type" value="Genomic_DNA"/>
</dbReference>
<organism evidence="2 3">
    <name type="scientific">Mycena albidolilacea</name>
    <dbReference type="NCBI Taxonomy" id="1033008"/>
    <lineage>
        <taxon>Eukaryota</taxon>
        <taxon>Fungi</taxon>
        <taxon>Dikarya</taxon>
        <taxon>Basidiomycota</taxon>
        <taxon>Agaricomycotina</taxon>
        <taxon>Agaricomycetes</taxon>
        <taxon>Agaricomycetidae</taxon>
        <taxon>Agaricales</taxon>
        <taxon>Marasmiineae</taxon>
        <taxon>Mycenaceae</taxon>
        <taxon>Mycena</taxon>
    </lineage>
</organism>
<evidence type="ECO:0000313" key="2">
    <source>
        <dbReference type="EMBL" id="KAJ7318036.1"/>
    </source>
</evidence>